<organism evidence="1 2">
    <name type="scientific">Neisseria gonorrhoeae (strain NCCP11945)</name>
    <dbReference type="NCBI Taxonomy" id="521006"/>
    <lineage>
        <taxon>Bacteria</taxon>
        <taxon>Pseudomonadati</taxon>
        <taxon>Pseudomonadota</taxon>
        <taxon>Betaproteobacteria</taxon>
        <taxon>Neisseriales</taxon>
        <taxon>Neisseriaceae</taxon>
        <taxon>Neisseria</taxon>
    </lineage>
</organism>
<dbReference type="AlphaFoldDB" id="B4RJQ1"/>
<dbReference type="KEGG" id="ngk:NGK_0361"/>
<protein>
    <submittedName>
        <fullName evidence="1">Uncharacterized protein</fullName>
    </submittedName>
</protein>
<dbReference type="Proteomes" id="UP000002564">
    <property type="component" value="Chromosome"/>
</dbReference>
<dbReference type="EMBL" id="CP001050">
    <property type="protein sequence ID" value="ACF29054.1"/>
    <property type="molecule type" value="Genomic_DNA"/>
</dbReference>
<evidence type="ECO:0000313" key="2">
    <source>
        <dbReference type="Proteomes" id="UP000002564"/>
    </source>
</evidence>
<proteinExistence type="predicted"/>
<sequence>MSIDPPVSKEKALKALEKYPEIYHKFKWFFPFVELPLL</sequence>
<gene>
    <name evidence="1" type="ordered locus">NGK_0361</name>
</gene>
<name>B4RJQ1_NEIG2</name>
<reference evidence="1 2" key="1">
    <citation type="journal article" date="2008" name="J. Bacteriol.">
        <title>Complete genome sequence of Neisseria gonorrhoeae NCCP11945.</title>
        <authorList>
            <person name="Chung G.T."/>
            <person name="Yoo J.S."/>
            <person name="Oh H.B."/>
            <person name="Lee Y.S."/>
            <person name="Cha S.H."/>
            <person name="Kim S.J."/>
            <person name="Yoo C.K."/>
        </authorList>
    </citation>
    <scope>NUCLEOTIDE SEQUENCE [LARGE SCALE GENOMIC DNA]</scope>
    <source>
        <strain evidence="1 2">NCCP11945</strain>
    </source>
</reference>
<evidence type="ECO:0000313" key="1">
    <source>
        <dbReference type="EMBL" id="ACF29054.1"/>
    </source>
</evidence>
<dbReference type="HOGENOM" id="CLU_3330566_0_0_4"/>
<accession>B4RJQ1</accession>